<dbReference type="Proteomes" id="UP000253529">
    <property type="component" value="Unassembled WGS sequence"/>
</dbReference>
<reference evidence="1 2" key="1">
    <citation type="submission" date="2018-06" db="EMBL/GenBank/DDBJ databases">
        <title>Genomic Encyclopedia of Type Strains, Phase IV (KMG-IV): sequencing the most valuable type-strain genomes for metagenomic binning, comparative biology and taxonomic classification.</title>
        <authorList>
            <person name="Goeker M."/>
        </authorList>
    </citation>
    <scope>NUCLEOTIDE SEQUENCE [LARGE SCALE GENOMIC DNA]</scope>
    <source>
        <strain evidence="1 2">DSM 24875</strain>
    </source>
</reference>
<evidence type="ECO:0000313" key="1">
    <source>
        <dbReference type="EMBL" id="RBP16205.1"/>
    </source>
</evidence>
<proteinExistence type="predicted"/>
<sequence>MRRRLAPRPAPCGATPDARSAMTMALASSPTRRSALAIAAALACALAACDAPKPAAVQPEARPAVKIAAVTVDTSALAALNASPVAAWVQSALPGRIAHAFEAEMAPGDPGGATLAVRISSVVLGMVGAGGGAIDGMTGEATLSGGGAEAKTASLTATLPYTASKADLSLGQLEQPALERRVDALARAFADWLPVKLAAGASSE</sequence>
<name>A0A366FR47_9HYPH</name>
<organism evidence="1 2">
    <name type="scientific">Roseiarcus fermentans</name>
    <dbReference type="NCBI Taxonomy" id="1473586"/>
    <lineage>
        <taxon>Bacteria</taxon>
        <taxon>Pseudomonadati</taxon>
        <taxon>Pseudomonadota</taxon>
        <taxon>Alphaproteobacteria</taxon>
        <taxon>Hyphomicrobiales</taxon>
        <taxon>Roseiarcaceae</taxon>
        <taxon>Roseiarcus</taxon>
    </lineage>
</organism>
<gene>
    <name evidence="1" type="ORF">DFR50_106167</name>
</gene>
<keyword evidence="2" id="KW-1185">Reference proteome</keyword>
<accession>A0A366FR47</accession>
<dbReference type="EMBL" id="QNRK01000006">
    <property type="protein sequence ID" value="RBP16205.1"/>
    <property type="molecule type" value="Genomic_DNA"/>
</dbReference>
<dbReference type="AlphaFoldDB" id="A0A366FR47"/>
<comment type="caution">
    <text evidence="1">The sequence shown here is derived from an EMBL/GenBank/DDBJ whole genome shotgun (WGS) entry which is preliminary data.</text>
</comment>
<evidence type="ECO:0000313" key="2">
    <source>
        <dbReference type="Proteomes" id="UP000253529"/>
    </source>
</evidence>
<protein>
    <submittedName>
        <fullName evidence="1">Uncharacterized protein</fullName>
    </submittedName>
</protein>